<dbReference type="InterPro" id="IPR042100">
    <property type="entry name" value="Bug_dom1"/>
</dbReference>
<dbReference type="InterPro" id="IPR005064">
    <property type="entry name" value="BUG"/>
</dbReference>
<dbReference type="Gene3D" id="3.40.190.150">
    <property type="entry name" value="Bordetella uptake gene, domain 1"/>
    <property type="match status" value="1"/>
</dbReference>
<protein>
    <submittedName>
        <fullName evidence="3">Tripartite tricarboxylate transporter substrate binding protein</fullName>
    </submittedName>
</protein>
<proteinExistence type="inferred from homology"/>
<feature type="chain" id="PRO_5028972158" evidence="2">
    <location>
        <begin position="22"/>
        <end position="339"/>
    </location>
</feature>
<dbReference type="PANTHER" id="PTHR42928:SF5">
    <property type="entry name" value="BLR1237 PROTEIN"/>
    <property type="match status" value="1"/>
</dbReference>
<dbReference type="EMBL" id="CP060714">
    <property type="protein sequence ID" value="QNN55684.1"/>
    <property type="molecule type" value="Genomic_DNA"/>
</dbReference>
<reference evidence="3 4" key="1">
    <citation type="submission" date="2020-08" db="EMBL/GenBank/DDBJ databases">
        <title>Genome sequence of Diaphorobacter ruginosibacter DSM 27467T.</title>
        <authorList>
            <person name="Hyun D.-W."/>
            <person name="Bae J.-W."/>
        </authorList>
    </citation>
    <scope>NUCLEOTIDE SEQUENCE [LARGE SCALE GENOMIC DNA]</scope>
    <source>
        <strain evidence="3 4">DSM 27467</strain>
    </source>
</reference>
<dbReference type="AlphaFoldDB" id="A0A7G9RJA9"/>
<evidence type="ECO:0000313" key="3">
    <source>
        <dbReference type="EMBL" id="QNN55684.1"/>
    </source>
</evidence>
<organism evidence="3 4">
    <name type="scientific">Diaphorobacter ruginosibacter</name>
    <dbReference type="NCBI Taxonomy" id="1715720"/>
    <lineage>
        <taxon>Bacteria</taxon>
        <taxon>Pseudomonadati</taxon>
        <taxon>Pseudomonadota</taxon>
        <taxon>Betaproteobacteria</taxon>
        <taxon>Burkholderiales</taxon>
        <taxon>Comamonadaceae</taxon>
        <taxon>Diaphorobacter</taxon>
    </lineage>
</organism>
<dbReference type="Proteomes" id="UP000515811">
    <property type="component" value="Chromosome"/>
</dbReference>
<feature type="signal peptide" evidence="2">
    <location>
        <begin position="1"/>
        <end position="21"/>
    </location>
</feature>
<keyword evidence="2" id="KW-0732">Signal</keyword>
<dbReference type="SUPFAM" id="SSF53850">
    <property type="entry name" value="Periplasmic binding protein-like II"/>
    <property type="match status" value="1"/>
</dbReference>
<dbReference type="PROSITE" id="PS51318">
    <property type="entry name" value="TAT"/>
    <property type="match status" value="1"/>
</dbReference>
<dbReference type="CDD" id="cd07012">
    <property type="entry name" value="PBP2_Bug_TTT"/>
    <property type="match status" value="1"/>
</dbReference>
<evidence type="ECO:0000256" key="2">
    <source>
        <dbReference type="SAM" id="SignalP"/>
    </source>
</evidence>
<evidence type="ECO:0000313" key="4">
    <source>
        <dbReference type="Proteomes" id="UP000515811"/>
    </source>
</evidence>
<dbReference type="PANTHER" id="PTHR42928">
    <property type="entry name" value="TRICARBOXYLATE-BINDING PROTEIN"/>
    <property type="match status" value="1"/>
</dbReference>
<name>A0A7G9RJA9_9BURK</name>
<dbReference type="RefSeq" id="WP_187595957.1">
    <property type="nucleotide sequence ID" value="NZ_CP060714.1"/>
</dbReference>
<gene>
    <name evidence="3" type="ORF">H9K76_13695</name>
</gene>
<keyword evidence="4" id="KW-1185">Reference proteome</keyword>
<dbReference type="InterPro" id="IPR006311">
    <property type="entry name" value="TAT_signal"/>
</dbReference>
<dbReference type="KEGG" id="drg:H9K76_13695"/>
<accession>A0A7G9RJA9</accession>
<sequence length="339" mass="35893">MNTEYSSLPRRSLLRAASAMALGSTVPGLAFSQAKGDTAQAQWPDKPVHIYVAGPAGGSADVVARALSDQINRTAKQPFIVEPKPGAAGVIAVNDLLQAPVDPYTLMVGVSSIVSEIPHIVKMRHDTRKAIMPLAELARGGIVLVAAPDLPVKSLKDVIALSKSSKQGLSYASYSPGTMSHVAGLILGQASGARLEHVAYKGSTAGLNDVMGSHIPLMFDGLATSLPFIQSGKIRAIAITSPQRSPLLPDVPTFQELGFPQLTYTGWMGLWCNSALPAEKQLMIQKLVHQAMDAPAFKTVLGNAGFESGTHRDSPSLRTELLADYDRVGKVLQGVDVRI</sequence>
<dbReference type="Gene3D" id="3.40.190.10">
    <property type="entry name" value="Periplasmic binding protein-like II"/>
    <property type="match status" value="1"/>
</dbReference>
<comment type="similarity">
    <text evidence="1">Belongs to the UPF0065 (bug) family.</text>
</comment>
<dbReference type="Pfam" id="PF03401">
    <property type="entry name" value="TctC"/>
    <property type="match status" value="1"/>
</dbReference>
<evidence type="ECO:0000256" key="1">
    <source>
        <dbReference type="ARBA" id="ARBA00006987"/>
    </source>
</evidence>
<dbReference type="PIRSF" id="PIRSF017082">
    <property type="entry name" value="YflP"/>
    <property type="match status" value="1"/>
</dbReference>